<dbReference type="EMBL" id="AONQ01000001">
    <property type="protein sequence ID" value="EME71918.1"/>
    <property type="molecule type" value="Genomic_DNA"/>
</dbReference>
<evidence type="ECO:0000313" key="1">
    <source>
        <dbReference type="EMBL" id="EME71918.1"/>
    </source>
</evidence>
<evidence type="ECO:0000313" key="2">
    <source>
        <dbReference type="Proteomes" id="UP000011744"/>
    </source>
</evidence>
<dbReference type="PATRIC" id="fig|1244869.3.peg.2"/>
<keyword evidence="2" id="KW-1185">Reference proteome</keyword>
<accession>M3AGC1</accession>
<sequence>MNFKFKTRDMVEMFTDKDVDDSIIQRFKTFINDNIDAYGFDLIRIMWDEFLDENIATKIRLRQS</sequence>
<organism evidence="1 2">
    <name type="scientific">Paramagnetospirillum caucaseum</name>
    <dbReference type="NCBI Taxonomy" id="1244869"/>
    <lineage>
        <taxon>Bacteria</taxon>
        <taxon>Pseudomonadati</taxon>
        <taxon>Pseudomonadota</taxon>
        <taxon>Alphaproteobacteria</taxon>
        <taxon>Rhodospirillales</taxon>
        <taxon>Magnetospirillaceae</taxon>
        <taxon>Paramagnetospirillum</taxon>
    </lineage>
</organism>
<reference evidence="1 2" key="1">
    <citation type="journal article" date="2014" name="Genome Announc.">
        <title>Draft Genome Sequence of Magnetospirillum sp. Strain SO-1, a Freshwater Magnetotactic Bacterium Isolated from the Ol'khovka River, Russia.</title>
        <authorList>
            <person name="Grouzdev D.S."/>
            <person name="Dziuba M.V."/>
            <person name="Sukhacheva M.S."/>
            <person name="Mardanov A.V."/>
            <person name="Beletskiy A.V."/>
            <person name="Kuznetsov B.B."/>
            <person name="Skryabin K.G."/>
        </authorList>
    </citation>
    <scope>NUCLEOTIDE SEQUENCE [LARGE SCALE GENOMIC DNA]</scope>
    <source>
        <strain evidence="1 2">SO-1</strain>
    </source>
</reference>
<dbReference type="AlphaFoldDB" id="M3AGC1"/>
<gene>
    <name evidence="1" type="ORF">H261_00025</name>
</gene>
<dbReference type="Proteomes" id="UP000011744">
    <property type="component" value="Unassembled WGS sequence"/>
</dbReference>
<protein>
    <submittedName>
        <fullName evidence="1">Uncharacterized protein</fullName>
    </submittedName>
</protein>
<comment type="caution">
    <text evidence="1">The sequence shown here is derived from an EMBL/GenBank/DDBJ whole genome shotgun (WGS) entry which is preliminary data.</text>
</comment>
<proteinExistence type="predicted"/>
<name>M3AGC1_9PROT</name>